<name>A0AAU7ARA2_9ACTN</name>
<accession>A0AAU7ARA2</accession>
<dbReference type="KEGG" id="parq:DSM112329_01022"/>
<dbReference type="AlphaFoldDB" id="A0AAU7ARA2"/>
<feature type="domain" description="IFT52 GIFT" evidence="1">
    <location>
        <begin position="92"/>
        <end position="146"/>
    </location>
</feature>
<dbReference type="InterPro" id="IPR046306">
    <property type="entry name" value="DUF6421"/>
</dbReference>
<dbReference type="InterPro" id="IPR055458">
    <property type="entry name" value="IFT52_GIFT"/>
</dbReference>
<dbReference type="EMBL" id="CP114014">
    <property type="protein sequence ID" value="XAY04192.1"/>
    <property type="molecule type" value="Genomic_DNA"/>
</dbReference>
<sequence length="706" mass="77176">MPAREPVARILFDESHGQAWTIRPEIAAQMQPSHPADSSFADAAAVLRAHDLQTVPHLPGDGPLDERALSTADVLVIAHPSEDRWERTVPGGSPCFTAAEIDAVASHVQSGGGLVVLGETEQDKYGTNLNELLARFGLGVAHDTVSDYTQHRKGNPHWIVADLPRTARGHDVDVLARVEGLCFYRAGTLDLDAAPAGTRVLATASQTASSPGAPLAAVTHHGAGRVAVLSDSDLFGDDCLGALGHRDLWLNLVVWAAGPRLARPLAEAPSALAADPAWPRLRDATDALRLLQQPDGTLAADAGRNQADGLVQTMLDAVAALAVHVPHQQDHLDAVRADLDAWRTGGFATPDFTASLECFRPDRHRVDGIEHLVLFPMYKQNGSRDKVFEALIVRVPWPAWLADLERTRYDNAKFVPVTLVGNTAGYDSDCAVLFPETVTVSGAPANHFGGIFCDRESARFREQVGAAARVLGVNLPPDAEALLTSESLSRDAFVLWDLVHDRAHSHGDLPFDPFMIRQRAPFWMYALEELRCDLTAFTEAVALEREGFAFARHVQTAILFDRLFRFPVTGPRVRNYDGLGGQLLFAFLHKTGRIHWTDNQLTIDWDRVADGVLELRTKVEELYRDSIDRSRLAHWAAAHDLVAAYVPSASGSRWAGAVRGYPEVEDLRPFIDEVLEDEFPLSMFYLALQRRLAALEADAGRVPVPA</sequence>
<evidence type="ECO:0000259" key="1">
    <source>
        <dbReference type="Pfam" id="PF23355"/>
    </source>
</evidence>
<dbReference type="InterPro" id="IPR029062">
    <property type="entry name" value="Class_I_gatase-like"/>
</dbReference>
<evidence type="ECO:0000313" key="2">
    <source>
        <dbReference type="EMBL" id="XAY04192.1"/>
    </source>
</evidence>
<proteinExistence type="predicted"/>
<dbReference type="Pfam" id="PF19985">
    <property type="entry name" value="DUF6421"/>
    <property type="match status" value="1"/>
</dbReference>
<reference evidence="2" key="1">
    <citation type="submission" date="2022-12" db="EMBL/GenBank/DDBJ databases">
        <title>Paraconexibacter alkalitolerans sp. nov. and Baekduia alba sp. nov., isolated from soil and emended description of the genera Paraconexibacter (Chun et al., 2020) and Baekduia (An et al., 2020).</title>
        <authorList>
            <person name="Vieira S."/>
            <person name="Huber K.J."/>
            <person name="Geppert A."/>
            <person name="Wolf J."/>
            <person name="Neumann-Schaal M."/>
            <person name="Muesken M."/>
            <person name="Overmann J."/>
        </authorList>
    </citation>
    <scope>NUCLEOTIDE SEQUENCE</scope>
    <source>
        <strain evidence="2">AEG42_29</strain>
    </source>
</reference>
<dbReference type="Pfam" id="PF23355">
    <property type="entry name" value="IFT52_GIFT"/>
    <property type="match status" value="1"/>
</dbReference>
<dbReference type="Gene3D" id="3.40.50.880">
    <property type="match status" value="1"/>
</dbReference>
<organism evidence="2">
    <name type="scientific">Paraconexibacter sp. AEG42_29</name>
    <dbReference type="NCBI Taxonomy" id="2997339"/>
    <lineage>
        <taxon>Bacteria</taxon>
        <taxon>Bacillati</taxon>
        <taxon>Actinomycetota</taxon>
        <taxon>Thermoleophilia</taxon>
        <taxon>Solirubrobacterales</taxon>
        <taxon>Paraconexibacteraceae</taxon>
        <taxon>Paraconexibacter</taxon>
    </lineage>
</organism>
<protein>
    <recommendedName>
        <fullName evidence="1">IFT52 GIFT domain-containing protein</fullName>
    </recommendedName>
</protein>
<dbReference type="RefSeq" id="WP_354700736.1">
    <property type="nucleotide sequence ID" value="NZ_CP114014.1"/>
</dbReference>
<dbReference type="SUPFAM" id="SSF52317">
    <property type="entry name" value="Class I glutamine amidotransferase-like"/>
    <property type="match status" value="1"/>
</dbReference>
<gene>
    <name evidence="2" type="ORF">DSM112329_01022</name>
</gene>